<dbReference type="PROSITE" id="PS51201">
    <property type="entry name" value="RCK_N"/>
    <property type="match status" value="1"/>
</dbReference>
<organism evidence="5 6">
    <name type="scientific">Desulfopila aestuarii DSM 18488</name>
    <dbReference type="NCBI Taxonomy" id="1121416"/>
    <lineage>
        <taxon>Bacteria</taxon>
        <taxon>Pseudomonadati</taxon>
        <taxon>Thermodesulfobacteriota</taxon>
        <taxon>Desulfobulbia</taxon>
        <taxon>Desulfobulbales</taxon>
        <taxon>Desulfocapsaceae</taxon>
        <taxon>Desulfopila</taxon>
    </lineage>
</organism>
<accession>A0A1M7YBL2</accession>
<dbReference type="EMBL" id="FRFE01000016">
    <property type="protein sequence ID" value="SHO50017.1"/>
    <property type="molecule type" value="Genomic_DNA"/>
</dbReference>
<comment type="subcellular location">
    <subcellularLocation>
        <location evidence="1">Cell membrane</location>
        <topology evidence="1">Multi-pass membrane protein</topology>
    </subcellularLocation>
</comment>
<feature type="domain" description="RCK N-terminal" evidence="3">
    <location>
        <begin position="106"/>
        <end position="223"/>
    </location>
</feature>
<evidence type="ECO:0000313" key="6">
    <source>
        <dbReference type="Proteomes" id="UP000184603"/>
    </source>
</evidence>
<dbReference type="STRING" id="1121416.SAMN02745220_03219"/>
<dbReference type="PANTHER" id="PTHR43833">
    <property type="entry name" value="POTASSIUM CHANNEL PROTEIN 2-RELATED-RELATED"/>
    <property type="match status" value="1"/>
</dbReference>
<dbReference type="SUPFAM" id="SSF51735">
    <property type="entry name" value="NAD(P)-binding Rossmann-fold domains"/>
    <property type="match status" value="1"/>
</dbReference>
<sequence length="330" mass="36029">MDYYKLKLSLFFLFITITFGTVGYVAFEGMTPFDAFYMVLITISTVGFGEIKPLSEVGRGITLVIIVSGISLLTYTLSQVATILVEGELRKILGRRKLEKQIAALKNHYIICGYGRIGQIIVKELRAANMPLVVVEQSQVGVDQLESDGVLYLVMDATSDDALIAAGLDKAKGLVTAVSSDADNVFIALSAKGLRPDIFILARASDAKNERKLLRAGASRVVCPYDMGGRRMAEILEKPTVVDFLDQTMMRSDLGLQMEEAVISDGSELTGKTVMSSNLRQDFGVIIVAIKRRNGDMVFNPGPQEIFNAGDVIVVIGKRAELQRMTEAIS</sequence>
<evidence type="ECO:0000313" key="5">
    <source>
        <dbReference type="EMBL" id="SHO50017.1"/>
    </source>
</evidence>
<dbReference type="Pfam" id="PF02080">
    <property type="entry name" value="TrkA_C"/>
    <property type="match status" value="1"/>
</dbReference>
<dbReference type="SUPFAM" id="SSF116726">
    <property type="entry name" value="TrkA C-terminal domain-like"/>
    <property type="match status" value="1"/>
</dbReference>
<dbReference type="GO" id="GO:0008324">
    <property type="term" value="F:monoatomic cation transmembrane transporter activity"/>
    <property type="evidence" value="ECO:0007669"/>
    <property type="project" value="InterPro"/>
</dbReference>
<evidence type="ECO:0000256" key="2">
    <source>
        <dbReference type="SAM" id="Phobius"/>
    </source>
</evidence>
<dbReference type="Proteomes" id="UP000184603">
    <property type="component" value="Unassembled WGS sequence"/>
</dbReference>
<keyword evidence="2" id="KW-1133">Transmembrane helix</keyword>
<dbReference type="InterPro" id="IPR036291">
    <property type="entry name" value="NAD(P)-bd_dom_sf"/>
</dbReference>
<keyword evidence="5" id="KW-0406">Ion transport</keyword>
<gene>
    <name evidence="5" type="ORF">SAMN02745220_03219</name>
</gene>
<dbReference type="InterPro" id="IPR050721">
    <property type="entry name" value="Trk_Ktr_HKT_K-transport"/>
</dbReference>
<keyword evidence="5" id="KW-0813">Transport</keyword>
<feature type="transmembrane region" description="Helical" evidence="2">
    <location>
        <begin position="6"/>
        <end position="27"/>
    </location>
</feature>
<feature type="transmembrane region" description="Helical" evidence="2">
    <location>
        <begin position="63"/>
        <end position="85"/>
    </location>
</feature>
<feature type="domain" description="RCK C-terminal" evidence="4">
    <location>
        <begin position="246"/>
        <end position="330"/>
    </location>
</feature>
<dbReference type="AlphaFoldDB" id="A0A1M7YBL2"/>
<dbReference type="GO" id="GO:0006813">
    <property type="term" value="P:potassium ion transport"/>
    <property type="evidence" value="ECO:0007669"/>
    <property type="project" value="InterPro"/>
</dbReference>
<keyword evidence="2" id="KW-0812">Transmembrane</keyword>
<dbReference type="Gene3D" id="3.40.50.720">
    <property type="entry name" value="NAD(P)-binding Rossmann-like Domain"/>
    <property type="match status" value="1"/>
</dbReference>
<dbReference type="InterPro" id="IPR003148">
    <property type="entry name" value="RCK_N"/>
</dbReference>
<keyword evidence="2" id="KW-0472">Membrane</keyword>
<dbReference type="Gene3D" id="3.30.70.1450">
    <property type="entry name" value="Regulator of K+ conductance, C-terminal domain"/>
    <property type="match status" value="1"/>
</dbReference>
<dbReference type="GO" id="GO:0005886">
    <property type="term" value="C:plasma membrane"/>
    <property type="evidence" value="ECO:0007669"/>
    <property type="project" value="UniProtKB-SubCell"/>
</dbReference>
<dbReference type="SUPFAM" id="SSF81324">
    <property type="entry name" value="Voltage-gated potassium channels"/>
    <property type="match status" value="1"/>
</dbReference>
<proteinExistence type="predicted"/>
<evidence type="ECO:0000259" key="3">
    <source>
        <dbReference type="PROSITE" id="PS51201"/>
    </source>
</evidence>
<dbReference type="PROSITE" id="PS51202">
    <property type="entry name" value="RCK_C"/>
    <property type="match status" value="1"/>
</dbReference>
<dbReference type="Pfam" id="PF07885">
    <property type="entry name" value="Ion_trans_2"/>
    <property type="match status" value="1"/>
</dbReference>
<evidence type="ECO:0000256" key="1">
    <source>
        <dbReference type="ARBA" id="ARBA00004651"/>
    </source>
</evidence>
<protein>
    <submittedName>
        <fullName evidence="5">Voltage-gated potassium channel</fullName>
    </submittedName>
</protein>
<dbReference type="PANTHER" id="PTHR43833:SF9">
    <property type="entry name" value="POTASSIUM CHANNEL PROTEIN YUGO-RELATED"/>
    <property type="match status" value="1"/>
</dbReference>
<feature type="transmembrane region" description="Helical" evidence="2">
    <location>
        <begin position="34"/>
        <end position="51"/>
    </location>
</feature>
<dbReference type="InterPro" id="IPR036721">
    <property type="entry name" value="RCK_C_sf"/>
</dbReference>
<dbReference type="InterPro" id="IPR013099">
    <property type="entry name" value="K_chnl_dom"/>
</dbReference>
<dbReference type="Gene3D" id="1.10.287.70">
    <property type="match status" value="1"/>
</dbReference>
<dbReference type="Pfam" id="PF02254">
    <property type="entry name" value="TrkA_N"/>
    <property type="match status" value="1"/>
</dbReference>
<keyword evidence="6" id="KW-1185">Reference proteome</keyword>
<keyword evidence="5" id="KW-0407">Ion channel</keyword>
<dbReference type="InterPro" id="IPR006037">
    <property type="entry name" value="RCK_C"/>
</dbReference>
<reference evidence="5 6" key="1">
    <citation type="submission" date="2016-12" db="EMBL/GenBank/DDBJ databases">
        <authorList>
            <person name="Song W.-J."/>
            <person name="Kurnit D.M."/>
        </authorList>
    </citation>
    <scope>NUCLEOTIDE SEQUENCE [LARGE SCALE GENOMIC DNA]</scope>
    <source>
        <strain evidence="5 6">DSM 18488</strain>
    </source>
</reference>
<evidence type="ECO:0000259" key="4">
    <source>
        <dbReference type="PROSITE" id="PS51202"/>
    </source>
</evidence>
<name>A0A1M7YBL2_9BACT</name>